<comment type="catalytic activity">
    <reaction evidence="1">
        <text>Hydrolysis of terminal, non-reducing alpha-D-galactose residues in alpha-D-galactosides, including galactose oligosaccharides, galactomannans and galactolipids.</text>
        <dbReference type="EC" id="3.2.1.22"/>
    </reaction>
</comment>
<sequence>MNKKIGHRFCLYIMFLLLGTISASAQQTITIKPEPGDMTPILREALENISEKSVKLVFEKGTYSFLPDYALEKFTYITNHGNGLKSIVFLFEDFDSVEIEGNGAEFIFHGQVAPFQFNNCGKVNVKNLILDWDIPFVFQGEVIAVDKKEGWRDLKPFTEGFSWELKNDRILFPNIDGFVFPELGSTLAFDAKHKRVAHGAWDMSSRPRWVEQRPNGILRFHEKLKQYPPIGSILNSKGDHDHNRYAPAFQVTSSKYIHFEDITIHHALGMGFLFERTENITISKCGIYVREGSDRVVSTIADATHFANCKGDILIENCTFKHMLDDGTNVHGTYVEVDKILDDHTVRIELKHFEQMGFEFAGVGDRIWFIQNPSPKRASENEVVVVSVVNEKYSELRFKNKLPENLAQGDILENKTWNPTFTMRGCIIKDHRARNIVLKTPLKILIENNEFSSMMSSVFFRGETYFWFESGAVEDVLIHNNNFEYCAYSGMEHAVLNITPRLGKSFDQTELYDRNIRFENNTIATFDNRIVWADRVDGLIITGNTIKQTKTAPSLYPDASQFDFKNCENVEVLKNTYDGTSTKVLNADTSSRERLKIKGNKGFSKFK</sequence>
<evidence type="ECO:0000313" key="11">
    <source>
        <dbReference type="EMBL" id="SDE72583.1"/>
    </source>
</evidence>
<dbReference type="EMBL" id="FNAO01000007">
    <property type="protein sequence ID" value="SDE72583.1"/>
    <property type="molecule type" value="Genomic_DNA"/>
</dbReference>
<dbReference type="InterPro" id="IPR056441">
    <property type="entry name" value="Beta-barrel_GLAA-B_II"/>
</dbReference>
<organism evidence="11 12">
    <name type="scientific">Pricia antarctica</name>
    <dbReference type="NCBI Taxonomy" id="641691"/>
    <lineage>
        <taxon>Bacteria</taxon>
        <taxon>Pseudomonadati</taxon>
        <taxon>Bacteroidota</taxon>
        <taxon>Flavobacteriia</taxon>
        <taxon>Flavobacteriales</taxon>
        <taxon>Flavobacteriaceae</taxon>
        <taxon>Pricia</taxon>
    </lineage>
</organism>
<evidence type="ECO:0000256" key="5">
    <source>
        <dbReference type="ARBA" id="ARBA00022801"/>
    </source>
</evidence>
<dbReference type="STRING" id="641691.SAMN05421636_10719"/>
<keyword evidence="3 7" id="KW-0732">Signal</keyword>
<dbReference type="InterPro" id="IPR012334">
    <property type="entry name" value="Pectin_lyas_fold"/>
</dbReference>
<reference evidence="11 12" key="1">
    <citation type="submission" date="2016-10" db="EMBL/GenBank/DDBJ databases">
        <authorList>
            <person name="de Groot N.N."/>
        </authorList>
    </citation>
    <scope>NUCLEOTIDE SEQUENCE [LARGE SCALE GENOMIC DNA]</scope>
    <source>
        <strain evidence="11 12">DSM 23421</strain>
    </source>
</reference>
<dbReference type="InterPro" id="IPR057275">
    <property type="entry name" value="Beta-barrel_GLAA-B_I"/>
</dbReference>
<protein>
    <recommendedName>
        <fullName evidence="13">Right handed beta helix region</fullName>
    </recommendedName>
</protein>
<keyword evidence="6" id="KW-0326">Glycosidase</keyword>
<evidence type="ECO:0000256" key="1">
    <source>
        <dbReference type="ARBA" id="ARBA00001255"/>
    </source>
</evidence>
<gene>
    <name evidence="11" type="ORF">SAMN05421636_10719</name>
</gene>
<evidence type="ECO:0000256" key="2">
    <source>
        <dbReference type="ARBA" id="ARBA00001271"/>
    </source>
</evidence>
<feature type="domain" description="Right handed beta helix" evidence="8">
    <location>
        <begin position="418"/>
        <end position="600"/>
    </location>
</feature>
<evidence type="ECO:0000256" key="6">
    <source>
        <dbReference type="ARBA" id="ARBA00023295"/>
    </source>
</evidence>
<dbReference type="SUPFAM" id="SSF51126">
    <property type="entry name" value="Pectin lyase-like"/>
    <property type="match status" value="1"/>
</dbReference>
<dbReference type="Gene3D" id="2.160.20.10">
    <property type="entry name" value="Single-stranded right-handed beta-helix, Pectin lyase-like"/>
    <property type="match status" value="2"/>
</dbReference>
<evidence type="ECO:0000256" key="4">
    <source>
        <dbReference type="ARBA" id="ARBA00022737"/>
    </source>
</evidence>
<keyword evidence="5" id="KW-0378">Hydrolase</keyword>
<name>A0A1G7F9F1_9FLAO</name>
<keyword evidence="12" id="KW-1185">Reference proteome</keyword>
<dbReference type="InterPro" id="IPR011050">
    <property type="entry name" value="Pectin_lyase_fold/virulence"/>
</dbReference>
<keyword evidence="4" id="KW-0677">Repeat</keyword>
<evidence type="ECO:0000256" key="3">
    <source>
        <dbReference type="ARBA" id="ARBA00022729"/>
    </source>
</evidence>
<evidence type="ECO:0000259" key="9">
    <source>
        <dbReference type="Pfam" id="PF23763"/>
    </source>
</evidence>
<proteinExistence type="predicted"/>
<evidence type="ECO:0000259" key="10">
    <source>
        <dbReference type="Pfam" id="PF23764"/>
    </source>
</evidence>
<feature type="domain" description="GLAA-B beta-barrel" evidence="9">
    <location>
        <begin position="138"/>
        <end position="234"/>
    </location>
</feature>
<comment type="catalytic activity">
    <reaction evidence="2">
        <text>Hydrolysis of terminal, non-reducing branched (1-&gt;3)-alpha-D-galactosidic residues, producing free D-galactose.</text>
        <dbReference type="EC" id="3.2.1.n1"/>
    </reaction>
</comment>
<dbReference type="GO" id="GO:0004557">
    <property type="term" value="F:alpha-galactosidase activity"/>
    <property type="evidence" value="ECO:0007669"/>
    <property type="project" value="UniProtKB-EC"/>
</dbReference>
<evidence type="ECO:0000313" key="12">
    <source>
        <dbReference type="Proteomes" id="UP000199109"/>
    </source>
</evidence>
<evidence type="ECO:0000256" key="7">
    <source>
        <dbReference type="SAM" id="SignalP"/>
    </source>
</evidence>
<feature type="signal peptide" evidence="7">
    <location>
        <begin position="1"/>
        <end position="25"/>
    </location>
</feature>
<dbReference type="Proteomes" id="UP000199109">
    <property type="component" value="Unassembled WGS sequence"/>
</dbReference>
<feature type="domain" description="GLAA-B beta-barrel" evidence="10">
    <location>
        <begin position="345"/>
        <end position="412"/>
    </location>
</feature>
<feature type="chain" id="PRO_5011763976" description="Right handed beta helix region" evidence="7">
    <location>
        <begin position="26"/>
        <end position="607"/>
    </location>
</feature>
<dbReference type="Pfam" id="PF23763">
    <property type="entry name" value="Beta-barrel_GLAA-B_I"/>
    <property type="match status" value="1"/>
</dbReference>
<evidence type="ECO:0008006" key="13">
    <source>
        <dbReference type="Google" id="ProtNLM"/>
    </source>
</evidence>
<accession>A0A1G7F9F1</accession>
<evidence type="ECO:0000259" key="8">
    <source>
        <dbReference type="Pfam" id="PF13229"/>
    </source>
</evidence>
<dbReference type="InterPro" id="IPR039448">
    <property type="entry name" value="Beta_helix"/>
</dbReference>
<dbReference type="Pfam" id="PF23764">
    <property type="entry name" value="Beta-barrel_GLAA-B_II"/>
    <property type="match status" value="1"/>
</dbReference>
<dbReference type="Pfam" id="PF13229">
    <property type="entry name" value="Beta_helix"/>
    <property type="match status" value="1"/>
</dbReference>
<dbReference type="AlphaFoldDB" id="A0A1G7F9F1"/>